<evidence type="ECO:0000313" key="2">
    <source>
        <dbReference type="Proteomes" id="UP001174909"/>
    </source>
</evidence>
<comment type="caution">
    <text evidence="1">The sequence shown here is derived from an EMBL/GenBank/DDBJ whole genome shotgun (WGS) entry which is preliminary data.</text>
</comment>
<gene>
    <name evidence="1" type="ORF">GBAR_LOCUS30805</name>
</gene>
<reference evidence="1" key="1">
    <citation type="submission" date="2023-03" db="EMBL/GenBank/DDBJ databases">
        <authorList>
            <person name="Steffen K."/>
            <person name="Cardenas P."/>
        </authorList>
    </citation>
    <scope>NUCLEOTIDE SEQUENCE</scope>
</reference>
<accession>A0AA35U0P7</accession>
<dbReference type="Proteomes" id="UP001174909">
    <property type="component" value="Unassembled WGS sequence"/>
</dbReference>
<dbReference type="AlphaFoldDB" id="A0AA35U0P7"/>
<evidence type="ECO:0000313" key="1">
    <source>
        <dbReference type="EMBL" id="CAI8056527.1"/>
    </source>
</evidence>
<proteinExistence type="predicted"/>
<protein>
    <submittedName>
        <fullName evidence="1">Uncharacterized protein</fullName>
    </submittedName>
</protein>
<keyword evidence="2" id="KW-1185">Reference proteome</keyword>
<name>A0AA35U0P7_GEOBA</name>
<dbReference type="EMBL" id="CASHTH010004368">
    <property type="protein sequence ID" value="CAI8056527.1"/>
    <property type="molecule type" value="Genomic_DNA"/>
</dbReference>
<organism evidence="1 2">
    <name type="scientific">Geodia barretti</name>
    <name type="common">Barrett's horny sponge</name>
    <dbReference type="NCBI Taxonomy" id="519541"/>
    <lineage>
        <taxon>Eukaryota</taxon>
        <taxon>Metazoa</taxon>
        <taxon>Porifera</taxon>
        <taxon>Demospongiae</taxon>
        <taxon>Heteroscleromorpha</taxon>
        <taxon>Tetractinellida</taxon>
        <taxon>Astrophorina</taxon>
        <taxon>Geodiidae</taxon>
        <taxon>Geodia</taxon>
    </lineage>
</organism>
<sequence length="97" mass="11149">MGGAMCRVAKYYLVTMAAQTTTTQEVCHCRLFATNYLHSATQDNEQMPVSFIMLRISFDGLYYNFNTERRHSLACCRIERSLRGGETTARSWGQRHS</sequence>